<gene>
    <name evidence="1" type="ORF">prwr041_05770</name>
</gene>
<dbReference type="RefSeq" id="WP_207154842.1">
    <property type="nucleotide sequence ID" value="NZ_AP024484.1"/>
</dbReference>
<evidence type="ECO:0000313" key="2">
    <source>
        <dbReference type="Proteomes" id="UP001319045"/>
    </source>
</evidence>
<dbReference type="EMBL" id="AP024484">
    <property type="protein sequence ID" value="BCS84684.1"/>
    <property type="molecule type" value="Genomic_DNA"/>
</dbReference>
<dbReference type="Proteomes" id="UP001319045">
    <property type="component" value="Chromosome"/>
</dbReference>
<name>A0ABM7NW02_9BACT</name>
<reference evidence="1 2" key="1">
    <citation type="journal article" date="2022" name="Int. J. Syst. Evol. Microbiol.">
        <title>Prevotella herbatica sp. nov., a plant polysaccharide-decomposing anaerobic bacterium isolated from a methanogenic reactor.</title>
        <authorList>
            <person name="Uek A."/>
            <person name="Tonouchi A."/>
            <person name="Kaku N."/>
            <person name="Ueki K."/>
        </authorList>
    </citation>
    <scope>NUCLEOTIDE SEQUENCE [LARGE SCALE GENOMIC DNA]</scope>
    <source>
        <strain evidence="1 2">WR041</strain>
    </source>
</reference>
<evidence type="ECO:0008006" key="3">
    <source>
        <dbReference type="Google" id="ProtNLM"/>
    </source>
</evidence>
<proteinExistence type="predicted"/>
<dbReference type="Gene3D" id="3.30.460.10">
    <property type="entry name" value="Beta Polymerase, domain 2"/>
    <property type="match status" value="1"/>
</dbReference>
<protein>
    <recommendedName>
        <fullName evidence="3">Nucleotidyltransferase</fullName>
    </recommendedName>
</protein>
<accession>A0ABM7NW02</accession>
<evidence type="ECO:0000313" key="1">
    <source>
        <dbReference type="EMBL" id="BCS84684.1"/>
    </source>
</evidence>
<sequence>MKSSISKKELENDALYDTLKAISDCVTGLGLKLYVVGATARDLMMKLLDEYPSKRKTKDLDVAIALSDWSQFENLSKILQKNYFRKDPANQKFYYEGETHDNDYEVDVVPFGDIAGEDETLLWPPEDEKAMSVKCFTEVMNKSMPITINKLFNINIATLAGQFLIKLDAWNDRHTAEYNSKDADDMFLILSKYHDAYINEQNITPPDAVDYINHDNEMIWGAQWLASDIKNILSNKHLIYYASMINAELSKGNESHLITNFIRLYGEDKKEAYDIIINIWSNIYNILNQEIKTKNENK</sequence>
<keyword evidence="2" id="KW-1185">Reference proteome</keyword>
<dbReference type="InterPro" id="IPR043519">
    <property type="entry name" value="NT_sf"/>
</dbReference>
<organism evidence="1 2">
    <name type="scientific">Prevotella herbatica</name>
    <dbReference type="NCBI Taxonomy" id="2801997"/>
    <lineage>
        <taxon>Bacteria</taxon>
        <taxon>Pseudomonadati</taxon>
        <taxon>Bacteroidota</taxon>
        <taxon>Bacteroidia</taxon>
        <taxon>Bacteroidales</taxon>
        <taxon>Prevotellaceae</taxon>
        <taxon>Prevotella</taxon>
    </lineage>
</organism>